<reference evidence="3 4" key="1">
    <citation type="submission" date="2016-12" db="EMBL/GenBank/DDBJ databases">
        <authorList>
            <person name="Song W.-J."/>
            <person name="Kurnit D.M."/>
        </authorList>
    </citation>
    <scope>NUCLEOTIDE SEQUENCE [LARGE SCALE GENOMIC DNA]</scope>
    <source>
        <strain evidence="3 4">175</strain>
    </source>
</reference>
<dbReference type="STRING" id="1760988.SAMN02949497_4208"/>
<keyword evidence="1" id="KW-0472">Membrane</keyword>
<dbReference type="InterPro" id="IPR041115">
    <property type="entry name" value="SLATT_5"/>
</dbReference>
<dbReference type="AlphaFoldDB" id="A0A1Y6D1I7"/>
<evidence type="ECO:0000313" key="4">
    <source>
        <dbReference type="Proteomes" id="UP000192923"/>
    </source>
</evidence>
<feature type="transmembrane region" description="Helical" evidence="1">
    <location>
        <begin position="34"/>
        <end position="56"/>
    </location>
</feature>
<dbReference type="EMBL" id="FXAM01000001">
    <property type="protein sequence ID" value="SMF96799.1"/>
    <property type="molecule type" value="Genomic_DNA"/>
</dbReference>
<proteinExistence type="predicted"/>
<dbReference type="Pfam" id="PF18160">
    <property type="entry name" value="SLATT_5"/>
    <property type="match status" value="1"/>
</dbReference>
<feature type="transmembrane region" description="Helical" evidence="1">
    <location>
        <begin position="190"/>
        <end position="209"/>
    </location>
</feature>
<evidence type="ECO:0000313" key="3">
    <source>
        <dbReference type="EMBL" id="SMF96799.1"/>
    </source>
</evidence>
<dbReference type="NCBIfam" id="NF033631">
    <property type="entry name" value="SLATT_5"/>
    <property type="match status" value="1"/>
</dbReference>
<feature type="domain" description="SMODS and SLOG-associating 2TM effector" evidence="2">
    <location>
        <begin position="5"/>
        <end position="203"/>
    </location>
</feature>
<name>A0A1Y6D1I7_9GAMM</name>
<feature type="transmembrane region" description="Helical" evidence="1">
    <location>
        <begin position="68"/>
        <end position="86"/>
    </location>
</feature>
<dbReference type="Proteomes" id="UP000192923">
    <property type="component" value="Unassembled WGS sequence"/>
</dbReference>
<dbReference type="OrthoDB" id="9182181at2"/>
<sequence length="217" mass="25076">MSNLKTFLRELRITAWRTEGARFNAARRFKRRDWFATLSIAIFSSAGIGVTLIQKIYGIQTETPLDKYLTALSVCLGLFVIVTSLIEWGGNGAVKAEALFQNAQELSSFQRKLGQRLAETEDNNSLSTEEVTNYREEYEQIKLRCAYNHEPIDDSLFLSQHRFAPEFISTHSKCRLFNWFKAKRNELQSYVSVIWYYGLFWLIIASLIWKSSTLATC</sequence>
<accession>A0A1Y6D1I7</accession>
<evidence type="ECO:0000259" key="2">
    <source>
        <dbReference type="Pfam" id="PF18160"/>
    </source>
</evidence>
<protein>
    <recommendedName>
        <fullName evidence="2">SMODS and SLOG-associating 2TM effector domain-containing protein</fullName>
    </recommendedName>
</protein>
<keyword evidence="1" id="KW-0812">Transmembrane</keyword>
<gene>
    <name evidence="3" type="ORF">SAMN02949497_4208</name>
</gene>
<keyword evidence="1" id="KW-1133">Transmembrane helix</keyword>
<organism evidence="3 4">
    <name type="scientific">Methylomagnum ishizawai</name>
    <dbReference type="NCBI Taxonomy" id="1760988"/>
    <lineage>
        <taxon>Bacteria</taxon>
        <taxon>Pseudomonadati</taxon>
        <taxon>Pseudomonadota</taxon>
        <taxon>Gammaproteobacteria</taxon>
        <taxon>Methylococcales</taxon>
        <taxon>Methylococcaceae</taxon>
        <taxon>Methylomagnum</taxon>
    </lineage>
</organism>
<keyword evidence="4" id="KW-1185">Reference proteome</keyword>
<dbReference type="RefSeq" id="WP_125469052.1">
    <property type="nucleotide sequence ID" value="NZ_FXAM01000001.1"/>
</dbReference>
<evidence type="ECO:0000256" key="1">
    <source>
        <dbReference type="SAM" id="Phobius"/>
    </source>
</evidence>